<organism evidence="1 2">
    <name type="scientific">Acaulospora colombiana</name>
    <dbReference type="NCBI Taxonomy" id="27376"/>
    <lineage>
        <taxon>Eukaryota</taxon>
        <taxon>Fungi</taxon>
        <taxon>Fungi incertae sedis</taxon>
        <taxon>Mucoromycota</taxon>
        <taxon>Glomeromycotina</taxon>
        <taxon>Glomeromycetes</taxon>
        <taxon>Diversisporales</taxon>
        <taxon>Acaulosporaceae</taxon>
        <taxon>Acaulospora</taxon>
    </lineage>
</organism>
<sequence length="486" mass="54972">MEQTQTSMSSESSVPDEIPYLDVNAISLGKNAKYYVEVYGCQMNVNDTEILMSIMNSSGYSRTEKFEEADIIFLVTCAIREKAENKIWQRLNTLKSINSRLEKGKRPMIGVLGCMAERLKTKLLDADKLVDIVCGPDAYRSIPHLLSLAIKNSQGIANVMLSADETYADITPVRLHNTNEYEFYKPNGIGDGLSNEGFKTIYRRKEGGIRFTELLDNVSLVDPEMRIRFTSPHPKDFPIELLKLISERPNICNQIHLPVQSGNTNVLRRMRRGYSREAYLDLVNTIRDVIPNVSLSTDIITGFCGETEEEHQDTLSLLEIVKFDMAFMYAYRTIKIRRLNEIIRIFHDNAKIRLSNLIGRPQLILVEGYSKRDNQRLRGLSDGGHKVYFNDVEVIDCANMTSLDLKNIGLAIGSKELRYLFDEGKGLENNSFGSILRKTNVKSGDYVLVVPTSTTGSSLDSVPLAKMSITQFSDDNFGAEMFKKVY</sequence>
<evidence type="ECO:0000313" key="2">
    <source>
        <dbReference type="Proteomes" id="UP000789525"/>
    </source>
</evidence>
<proteinExistence type="predicted"/>
<dbReference type="EMBL" id="CAJVPT010002658">
    <property type="protein sequence ID" value="CAG8484794.1"/>
    <property type="molecule type" value="Genomic_DNA"/>
</dbReference>
<dbReference type="Proteomes" id="UP000789525">
    <property type="component" value="Unassembled WGS sequence"/>
</dbReference>
<reference evidence="1" key="1">
    <citation type="submission" date="2021-06" db="EMBL/GenBank/DDBJ databases">
        <authorList>
            <person name="Kallberg Y."/>
            <person name="Tangrot J."/>
            <person name="Rosling A."/>
        </authorList>
    </citation>
    <scope>NUCLEOTIDE SEQUENCE</scope>
    <source>
        <strain evidence="1">CL356</strain>
    </source>
</reference>
<accession>A0ACA9KNX0</accession>
<name>A0ACA9KNX0_9GLOM</name>
<gene>
    <name evidence="1" type="ORF">ACOLOM_LOCUS2132</name>
</gene>
<comment type="caution">
    <text evidence="1">The sequence shown here is derived from an EMBL/GenBank/DDBJ whole genome shotgun (WGS) entry which is preliminary data.</text>
</comment>
<evidence type="ECO:0000313" key="1">
    <source>
        <dbReference type="EMBL" id="CAG8484794.1"/>
    </source>
</evidence>
<protein>
    <submittedName>
        <fullName evidence="1">9962_t:CDS:1</fullName>
    </submittedName>
</protein>
<keyword evidence="2" id="KW-1185">Reference proteome</keyword>